<comment type="caution">
    <text evidence="2">The sequence shown here is derived from an EMBL/GenBank/DDBJ whole genome shotgun (WGS) entry which is preliminary data.</text>
</comment>
<dbReference type="PANTHER" id="PTHR38645">
    <property type="entry name" value="CHROMOSOME 9, WHOLE GENOME SHOTGUN SEQUENCE"/>
    <property type="match status" value="1"/>
</dbReference>
<dbReference type="VEuPathDB" id="FungiDB:T551_02090"/>
<keyword evidence="3" id="KW-1185">Reference proteome</keyword>
<feature type="compositionally biased region" description="Polar residues" evidence="1">
    <location>
        <begin position="131"/>
        <end position="140"/>
    </location>
</feature>
<protein>
    <submittedName>
        <fullName evidence="2">Uncharacterized protein</fullName>
    </submittedName>
</protein>
<dbReference type="GeneID" id="28940608"/>
<feature type="region of interest" description="Disordered" evidence="1">
    <location>
        <begin position="116"/>
        <end position="144"/>
    </location>
</feature>
<dbReference type="RefSeq" id="XP_018229305.1">
    <property type="nucleotide sequence ID" value="XM_018374353.1"/>
</dbReference>
<name>A0A0W4ZM79_PNEJ7</name>
<evidence type="ECO:0000256" key="1">
    <source>
        <dbReference type="SAM" id="MobiDB-lite"/>
    </source>
</evidence>
<dbReference type="Proteomes" id="UP000053447">
    <property type="component" value="Unassembled WGS sequence"/>
</dbReference>
<dbReference type="eggNOG" id="ENOG502S6F0">
    <property type="taxonomic scope" value="Eukaryota"/>
</dbReference>
<feature type="compositionally biased region" description="Basic and acidic residues" evidence="1">
    <location>
        <begin position="9"/>
        <end position="21"/>
    </location>
</feature>
<organism evidence="2 3">
    <name type="scientific">Pneumocystis jirovecii (strain RU7)</name>
    <name type="common">Human pneumocystis pneumonia agent</name>
    <dbReference type="NCBI Taxonomy" id="1408657"/>
    <lineage>
        <taxon>Eukaryota</taxon>
        <taxon>Fungi</taxon>
        <taxon>Dikarya</taxon>
        <taxon>Ascomycota</taxon>
        <taxon>Taphrinomycotina</taxon>
        <taxon>Pneumocystomycetes</taxon>
        <taxon>Pneumocystaceae</taxon>
        <taxon>Pneumocystis</taxon>
    </lineage>
</organism>
<dbReference type="AlphaFoldDB" id="A0A0W4ZM79"/>
<evidence type="ECO:0000313" key="2">
    <source>
        <dbReference type="EMBL" id="KTW29474.1"/>
    </source>
</evidence>
<evidence type="ECO:0000313" key="3">
    <source>
        <dbReference type="Proteomes" id="UP000053447"/>
    </source>
</evidence>
<dbReference type="PANTHER" id="PTHR38645:SF1">
    <property type="entry name" value="YALI0F12243P"/>
    <property type="match status" value="1"/>
</dbReference>
<dbReference type="InterPro" id="IPR029196">
    <property type="entry name" value="HAPSTR1-like"/>
</dbReference>
<dbReference type="OrthoDB" id="21418at2759"/>
<reference evidence="3" key="1">
    <citation type="journal article" date="2016" name="Nat. Commun.">
        <title>Genome analysis of three Pneumocystis species reveals adaptation mechanisms to life exclusively in mammalian hosts.</title>
        <authorList>
            <person name="Ma L."/>
            <person name="Chen Z."/>
            <person name="Huang D.W."/>
            <person name="Kutty G."/>
            <person name="Ishihara M."/>
            <person name="Wang H."/>
            <person name="Abouelleil A."/>
            <person name="Bishop L."/>
            <person name="Davey E."/>
            <person name="Deng R."/>
            <person name="Deng X."/>
            <person name="Fan L."/>
            <person name="Fantoni G."/>
            <person name="Fitzgerald M."/>
            <person name="Gogineni E."/>
            <person name="Goldberg J.M."/>
            <person name="Handley G."/>
            <person name="Hu X."/>
            <person name="Huber C."/>
            <person name="Jiao X."/>
            <person name="Jones K."/>
            <person name="Levin J.Z."/>
            <person name="Liu Y."/>
            <person name="Macdonald P."/>
            <person name="Melnikov A."/>
            <person name="Raley C."/>
            <person name="Sassi M."/>
            <person name="Sherman B.T."/>
            <person name="Song X."/>
            <person name="Sykes S."/>
            <person name="Tran B."/>
            <person name="Walsh L."/>
            <person name="Xia Y."/>
            <person name="Yang J."/>
            <person name="Young S."/>
            <person name="Zeng Q."/>
            <person name="Zheng X."/>
            <person name="Stephens R."/>
            <person name="Nusbaum C."/>
            <person name="Birren B.W."/>
            <person name="Azadi P."/>
            <person name="Lempicki R.A."/>
            <person name="Cuomo C.A."/>
            <person name="Kovacs J.A."/>
        </authorList>
    </citation>
    <scope>NUCLEOTIDE SEQUENCE [LARGE SCALE GENOMIC DNA]</scope>
    <source>
        <strain evidence="3">RU7</strain>
    </source>
</reference>
<feature type="compositionally biased region" description="Low complexity" evidence="1">
    <location>
        <begin position="118"/>
        <end position="128"/>
    </location>
</feature>
<dbReference type="Pfam" id="PF15251">
    <property type="entry name" value="TAPR1-like"/>
    <property type="match status" value="1"/>
</dbReference>
<feature type="region of interest" description="Disordered" evidence="1">
    <location>
        <begin position="1"/>
        <end position="22"/>
    </location>
</feature>
<dbReference type="EMBL" id="LFWA01000009">
    <property type="protein sequence ID" value="KTW29474.1"/>
    <property type="molecule type" value="Genomic_DNA"/>
</dbReference>
<gene>
    <name evidence="2" type="ORF">T551_02090</name>
</gene>
<sequence>MDMSSLHNHLPDKRKETKSEQDDLLSTFKAAALSVTNLYRQALTAAEQERQEGFQDAVEEMLMLLNDGITDIESLREWCIARRRNEEHTYSSSDFSEEPFRDTSRDGSFNLNPTKVAFSSSPPSQPFQRVLSESSDTSHLPNHLVQPSDDNFSLQFIGSPRSSTTKHRIIFNEPKIPFSKKCRHF</sequence>
<accession>A0A0W4ZM79</accession>
<proteinExistence type="predicted"/>